<dbReference type="GeneID" id="68097040"/>
<dbReference type="Proteomes" id="UP000816034">
    <property type="component" value="Unassembled WGS sequence"/>
</dbReference>
<proteinExistence type="predicted"/>
<sequence length="434" mass="49959">MPRLLYFGQKNHFHNLCKLYKDQSPPKFKSTRIQCDLLPLLENEFIKLGTKQISKNNILQKYQVFKDTIVMLATDGDEYFPSQTLIMIKLLENKSVHYIVELSEDGYIEEPVDDIQVGDDFVVLKGQSHNLYICYQNTTSQRYDVRPLSFEHGQIDYYSCAIHSLVIKTKAQQFYVATIDSLSGKIKNLDTLIEMSKLTSSPTEKLEQVETLFYVESGMYPLARTSNNDKLIYKGPYGIPHRRYGGGYIDGILLEAKHYGVGVTIEKLYCDSISAVVMLSNGRHLWVNHVDCYFRVEDLTSVVQQCVGNEWEIERVIPNRGGNGYALMLKNTKTDSSQIMVVTNPRAVGCDPLFLENSKDLKVKEEEYIWAFLLPTYVLRQYSLSESNNNIENVYLTNSFMLFEVEDQEKVYLKRLAACVGFRDIEVVSFDRLN</sequence>
<comment type="caution">
    <text evidence="1">The sequence shown here is derived from an EMBL/GenBank/DDBJ whole genome shotgun (WGS) entry which is preliminary data.</text>
</comment>
<reference evidence="1 2" key="1">
    <citation type="journal article" date="2018" name="BMC Genomics">
        <title>The genome of Naegleria lovaniensis, the basis for a comparative approach to unravel pathogenicity factors of the human pathogenic amoeba N. fowleri.</title>
        <authorList>
            <person name="Liechti N."/>
            <person name="Schurch N."/>
            <person name="Bruggmann R."/>
            <person name="Wittwer M."/>
        </authorList>
    </citation>
    <scope>NUCLEOTIDE SEQUENCE [LARGE SCALE GENOMIC DNA]</scope>
    <source>
        <strain evidence="1 2">ATCC 30569</strain>
    </source>
</reference>
<protein>
    <submittedName>
        <fullName evidence="1">Uncharacterized protein</fullName>
    </submittedName>
</protein>
<dbReference type="RefSeq" id="XP_044548927.1">
    <property type="nucleotide sequence ID" value="XM_044694240.1"/>
</dbReference>
<evidence type="ECO:0000313" key="1">
    <source>
        <dbReference type="EMBL" id="KAG2383248.1"/>
    </source>
</evidence>
<name>A0AA88GSB5_NAELO</name>
<dbReference type="AlphaFoldDB" id="A0AA88GSB5"/>
<dbReference type="EMBL" id="PYSW02000021">
    <property type="protein sequence ID" value="KAG2383248.1"/>
    <property type="molecule type" value="Genomic_DNA"/>
</dbReference>
<gene>
    <name evidence="1" type="ORF">C9374_004585</name>
</gene>
<organism evidence="1 2">
    <name type="scientific">Naegleria lovaniensis</name>
    <name type="common">Amoeba</name>
    <dbReference type="NCBI Taxonomy" id="51637"/>
    <lineage>
        <taxon>Eukaryota</taxon>
        <taxon>Discoba</taxon>
        <taxon>Heterolobosea</taxon>
        <taxon>Tetramitia</taxon>
        <taxon>Eutetramitia</taxon>
        <taxon>Vahlkampfiidae</taxon>
        <taxon>Naegleria</taxon>
    </lineage>
</organism>
<evidence type="ECO:0000313" key="2">
    <source>
        <dbReference type="Proteomes" id="UP000816034"/>
    </source>
</evidence>
<keyword evidence="2" id="KW-1185">Reference proteome</keyword>
<accession>A0AA88GSB5</accession>